<keyword evidence="3" id="KW-1185">Reference proteome</keyword>
<reference evidence="3" key="1">
    <citation type="submission" date="2013-10" db="EMBL/GenBank/DDBJ databases">
        <authorList>
            <person name="Schartl M."/>
            <person name="Warren W."/>
        </authorList>
    </citation>
    <scope>NUCLEOTIDE SEQUENCE [LARGE SCALE GENOMIC DNA]</scope>
    <source>
        <strain evidence="3">female</strain>
    </source>
</reference>
<dbReference type="EMBL" id="AYCK01015723">
    <property type="status" value="NOT_ANNOTATED_CDS"/>
    <property type="molecule type" value="Genomic_DNA"/>
</dbReference>
<evidence type="ECO:0000313" key="3">
    <source>
        <dbReference type="Proteomes" id="UP000028760"/>
    </source>
</evidence>
<reference evidence="2" key="2">
    <citation type="submission" date="2025-08" db="UniProtKB">
        <authorList>
            <consortium name="Ensembl"/>
        </authorList>
    </citation>
    <scope>IDENTIFICATION</scope>
</reference>
<dbReference type="eggNOG" id="ENOG502S94W">
    <property type="taxonomic scope" value="Eukaryota"/>
</dbReference>
<organism evidence="2 3">
    <name type="scientific">Poecilia formosa</name>
    <name type="common">Amazon molly</name>
    <name type="synonym">Limia formosa</name>
    <dbReference type="NCBI Taxonomy" id="48698"/>
    <lineage>
        <taxon>Eukaryota</taxon>
        <taxon>Metazoa</taxon>
        <taxon>Chordata</taxon>
        <taxon>Craniata</taxon>
        <taxon>Vertebrata</taxon>
        <taxon>Euteleostomi</taxon>
        <taxon>Actinopterygii</taxon>
        <taxon>Neopterygii</taxon>
        <taxon>Teleostei</taxon>
        <taxon>Neoteleostei</taxon>
        <taxon>Acanthomorphata</taxon>
        <taxon>Ovalentaria</taxon>
        <taxon>Atherinomorphae</taxon>
        <taxon>Cyprinodontiformes</taxon>
        <taxon>Poeciliidae</taxon>
        <taxon>Poeciliinae</taxon>
        <taxon>Poecilia</taxon>
    </lineage>
</organism>
<protein>
    <submittedName>
        <fullName evidence="2">Uncharacterized protein</fullName>
    </submittedName>
</protein>
<dbReference type="GO" id="GO:1900449">
    <property type="term" value="P:regulation of glutamate receptor signaling pathway"/>
    <property type="evidence" value="ECO:0007669"/>
    <property type="project" value="InterPro"/>
</dbReference>
<feature type="region of interest" description="Disordered" evidence="1">
    <location>
        <begin position="106"/>
        <end position="144"/>
    </location>
</feature>
<evidence type="ECO:0000313" key="2">
    <source>
        <dbReference type="Ensembl" id="ENSPFOP00000022231.1"/>
    </source>
</evidence>
<dbReference type="GO" id="GO:0099072">
    <property type="term" value="P:regulation of postsynaptic membrane neurotransmitter receptor levels"/>
    <property type="evidence" value="ECO:0007669"/>
    <property type="project" value="TreeGrafter"/>
</dbReference>
<dbReference type="PANTHER" id="PTHR46902">
    <property type="entry name" value="DOMON DOMAIN-CONTAINING PROTEIN FRRS1L"/>
    <property type="match status" value="1"/>
</dbReference>
<sequence length="331" mass="34281">KQQSGQTYNFELSGQTTGYIAAGVSNAASESARYRAYVCANHNSAVRFFTGFIENQVLNLTETLTTSNVKGSVTSGKIQCTFSAALPDTTTRAAAYALSVTTGNYNPNSKSTTTAAPANNETTAAPANNGTTAAPANNGTTAAPANKATTIAPNTLPPVASISRQECGSSKLCAAEPTKCDPASGDCYFLSAKQQSGQKYNFELSGQTTGYIAAGLSNAAIQTVSHRAYVCANHNGAVRFFTGFIKNLVLNLTETLDSSNERGSVNSGKIQCTFSAVLPDPFTRAAGYSMSITIGPYNASSGQPGPANSRIQTPVVNLSDPTANATNLLSN</sequence>
<reference evidence="2" key="3">
    <citation type="submission" date="2025-09" db="UniProtKB">
        <authorList>
            <consortium name="Ensembl"/>
        </authorList>
    </citation>
    <scope>IDENTIFICATION</scope>
</reference>
<proteinExistence type="predicted"/>
<accession>A0A096LSU0</accession>
<dbReference type="Proteomes" id="UP000028760">
    <property type="component" value="Unassembled WGS sequence"/>
</dbReference>
<dbReference type="InterPro" id="IPR042789">
    <property type="entry name" value="FRRS1L"/>
</dbReference>
<name>A0A096LSU0_POEFO</name>
<dbReference type="PANTHER" id="PTHR46902:SF1">
    <property type="entry name" value="DOMON DOMAIN-CONTAINING PROTEIN FRRS1L"/>
    <property type="match status" value="1"/>
</dbReference>
<dbReference type="STRING" id="48698.ENSPFOP00000022231"/>
<dbReference type="GeneTree" id="ENSGT00510000051759"/>
<dbReference type="EMBL" id="AYCK01015722">
    <property type="status" value="NOT_ANNOTATED_CDS"/>
    <property type="molecule type" value="Genomic_DNA"/>
</dbReference>
<feature type="compositionally biased region" description="Low complexity" evidence="1">
    <location>
        <begin position="112"/>
        <end position="144"/>
    </location>
</feature>
<dbReference type="Ensembl" id="ENSPFOT00000027445.1">
    <property type="protein sequence ID" value="ENSPFOP00000022231.1"/>
    <property type="gene ID" value="ENSPFOG00000021812.1"/>
</dbReference>
<dbReference type="AlphaFoldDB" id="A0A096LSU0"/>
<evidence type="ECO:0000256" key="1">
    <source>
        <dbReference type="SAM" id="MobiDB-lite"/>
    </source>
</evidence>